<protein>
    <recommendedName>
        <fullName evidence="9">Type-5 uracil-DNA glycosylase</fullName>
    </recommendedName>
</protein>
<evidence type="ECO:0000256" key="5">
    <source>
        <dbReference type="ARBA" id="ARBA00023004"/>
    </source>
</evidence>
<evidence type="ECO:0000256" key="3">
    <source>
        <dbReference type="ARBA" id="ARBA00022763"/>
    </source>
</evidence>
<evidence type="ECO:0000313" key="12">
    <source>
        <dbReference type="Proteomes" id="UP000320806"/>
    </source>
</evidence>
<dbReference type="Pfam" id="PF03167">
    <property type="entry name" value="UDG"/>
    <property type="match status" value="1"/>
</dbReference>
<dbReference type="AlphaFoldDB" id="A0A542EDC6"/>
<name>A0A542EDC6_9MICO</name>
<evidence type="ECO:0000256" key="8">
    <source>
        <dbReference type="ARBA" id="ARBA00023779"/>
    </source>
</evidence>
<feature type="domain" description="Uracil-DNA glycosylase-like" evidence="10">
    <location>
        <begin position="156"/>
        <end position="332"/>
    </location>
</feature>
<evidence type="ECO:0000313" key="11">
    <source>
        <dbReference type="EMBL" id="TQJ13332.1"/>
    </source>
</evidence>
<evidence type="ECO:0000256" key="2">
    <source>
        <dbReference type="ARBA" id="ARBA00022723"/>
    </source>
</evidence>
<dbReference type="CDD" id="cd10031">
    <property type="entry name" value="UDG-F5_TTUDGB_like"/>
    <property type="match status" value="1"/>
</dbReference>
<dbReference type="Proteomes" id="UP000320806">
    <property type="component" value="Unassembled WGS sequence"/>
</dbReference>
<evidence type="ECO:0000256" key="6">
    <source>
        <dbReference type="ARBA" id="ARBA00023014"/>
    </source>
</evidence>
<dbReference type="SMART" id="SM00987">
    <property type="entry name" value="UreE_C"/>
    <property type="match status" value="1"/>
</dbReference>
<keyword evidence="6" id="KW-0411">Iron-sulfur</keyword>
<dbReference type="SUPFAM" id="SSF52141">
    <property type="entry name" value="Uracil-DNA glycosylase-like"/>
    <property type="match status" value="1"/>
</dbReference>
<keyword evidence="1" id="KW-0004">4Fe-4S</keyword>
<evidence type="ECO:0000256" key="4">
    <source>
        <dbReference type="ARBA" id="ARBA00022801"/>
    </source>
</evidence>
<dbReference type="EMBL" id="VFMO01000001">
    <property type="protein sequence ID" value="TQJ13332.1"/>
    <property type="molecule type" value="Genomic_DNA"/>
</dbReference>
<evidence type="ECO:0000256" key="1">
    <source>
        <dbReference type="ARBA" id="ARBA00022485"/>
    </source>
</evidence>
<dbReference type="GO" id="GO:0004844">
    <property type="term" value="F:uracil DNA N-glycosylase activity"/>
    <property type="evidence" value="ECO:0007669"/>
    <property type="project" value="InterPro"/>
</dbReference>
<dbReference type="GO" id="GO:0006284">
    <property type="term" value="P:base-excision repair"/>
    <property type="evidence" value="ECO:0007669"/>
    <property type="project" value="InterPro"/>
</dbReference>
<dbReference type="SMART" id="SM00986">
    <property type="entry name" value="UDG"/>
    <property type="match status" value="1"/>
</dbReference>
<dbReference type="Gene3D" id="3.40.470.10">
    <property type="entry name" value="Uracil-DNA glycosylase-like domain"/>
    <property type="match status" value="1"/>
</dbReference>
<dbReference type="InterPro" id="IPR036895">
    <property type="entry name" value="Uracil-DNA_glycosylase-like_sf"/>
</dbReference>
<reference evidence="11 12" key="1">
    <citation type="submission" date="2019-06" db="EMBL/GenBank/DDBJ databases">
        <title>Sequencing the genomes of 1000 actinobacteria strains.</title>
        <authorList>
            <person name="Klenk H.-P."/>
        </authorList>
    </citation>
    <scope>NUCLEOTIDE SEQUENCE [LARGE SCALE GENOMIC DNA]</scope>
    <source>
        <strain evidence="11 12">DSM 19828</strain>
    </source>
</reference>
<dbReference type="PANTHER" id="PTHR33693:SF3">
    <property type="entry name" value="TYPE-5 URACIL-DNA GLYCOSYLASE"/>
    <property type="match status" value="1"/>
</dbReference>
<keyword evidence="7" id="KW-0234">DNA repair</keyword>
<keyword evidence="4" id="KW-0378">Hydrolase</keyword>
<dbReference type="GO" id="GO:0046872">
    <property type="term" value="F:metal ion binding"/>
    <property type="evidence" value="ECO:0007669"/>
    <property type="project" value="UniProtKB-KW"/>
</dbReference>
<evidence type="ECO:0000259" key="10">
    <source>
        <dbReference type="SMART" id="SM00986"/>
    </source>
</evidence>
<comment type="similarity">
    <text evidence="8">Belongs to the uracil-DNA glycosylase (UDG) superfamily. Type 5 (UDGb) family.</text>
</comment>
<proteinExistence type="inferred from homology"/>
<accession>A0A542EDC6</accession>
<dbReference type="InterPro" id="IPR044147">
    <property type="entry name" value="UdgB-like"/>
</dbReference>
<dbReference type="InterPro" id="IPR051536">
    <property type="entry name" value="UDG_Type-4/5"/>
</dbReference>
<dbReference type="InterPro" id="IPR005122">
    <property type="entry name" value="Uracil-DNA_glycosylase-like"/>
</dbReference>
<sequence>MDSFYFTNIAPQMENFNRAMREGLCCLLLDGPTQECDEAFGVTSEQTTRPSCTGAHPDNGFMPDAQFPHPITGQLFPSPVPPGTGWPGDEADASTPVAHTSDEVASLAGSAPHLAELDARITVCRACPRLVTWREEVANKKRASFAAQPYWGRPGAGFGDPDARVLVVGLAPAANGANRTGRMFTGDRSGDWLYAAFNRAGYAGQASSEHAGDGLELTDLRIIASVRCAPPDNKPTTEERRTCAPWLDRDLQFAEPNLYSILALGSIGWDSTLAAARRLGWDVPRPKPKFGHGAVALLQNETRQVKLVGSYHVSQQNTFTGRLTEQMLDAAIGLLAP</sequence>
<comment type="caution">
    <text evidence="11">The sequence shown here is derived from an EMBL/GenBank/DDBJ whole genome shotgun (WGS) entry which is preliminary data.</text>
</comment>
<keyword evidence="12" id="KW-1185">Reference proteome</keyword>
<organism evidence="11 12">
    <name type="scientific">Yimella lutea</name>
    <dbReference type="NCBI Taxonomy" id="587872"/>
    <lineage>
        <taxon>Bacteria</taxon>
        <taxon>Bacillati</taxon>
        <taxon>Actinomycetota</taxon>
        <taxon>Actinomycetes</taxon>
        <taxon>Micrococcales</taxon>
        <taxon>Dermacoccaceae</taxon>
        <taxon>Yimella</taxon>
    </lineage>
</organism>
<gene>
    <name evidence="11" type="ORF">FB459_0745</name>
</gene>
<keyword evidence="2" id="KW-0479">Metal-binding</keyword>
<keyword evidence="5" id="KW-0408">Iron</keyword>
<dbReference type="GO" id="GO:0033958">
    <property type="term" value="F:DNA-deoxyinosine glycosylase activity"/>
    <property type="evidence" value="ECO:0007669"/>
    <property type="project" value="InterPro"/>
</dbReference>
<dbReference type="PANTHER" id="PTHR33693">
    <property type="entry name" value="TYPE-5 URACIL-DNA GLYCOSYLASE"/>
    <property type="match status" value="1"/>
</dbReference>
<evidence type="ECO:0000256" key="7">
    <source>
        <dbReference type="ARBA" id="ARBA00023204"/>
    </source>
</evidence>
<keyword evidence="3" id="KW-0227">DNA damage</keyword>
<evidence type="ECO:0000256" key="9">
    <source>
        <dbReference type="ARBA" id="ARBA00023887"/>
    </source>
</evidence>
<dbReference type="GO" id="GO:0051539">
    <property type="term" value="F:4 iron, 4 sulfur cluster binding"/>
    <property type="evidence" value="ECO:0007669"/>
    <property type="project" value="UniProtKB-KW"/>
</dbReference>